<dbReference type="InterPro" id="IPR010592">
    <property type="entry name" value="CypI"/>
</dbReference>
<dbReference type="OrthoDB" id="401239at2"/>
<feature type="signal peptide" evidence="1">
    <location>
        <begin position="1"/>
        <end position="18"/>
    </location>
</feature>
<dbReference type="Pfam" id="PF06646">
    <property type="entry name" value="CypI"/>
    <property type="match status" value="1"/>
</dbReference>
<protein>
    <submittedName>
        <fullName evidence="2">High affinity transport system protein p37</fullName>
    </submittedName>
</protein>
<dbReference type="RefSeq" id="WP_004797044.1">
    <property type="nucleotide sequence ID" value="NZ_AJFU01000004.1"/>
</dbReference>
<feature type="chain" id="PRO_5003637243" evidence="1">
    <location>
        <begin position="19"/>
        <end position="384"/>
    </location>
</feature>
<proteinExistence type="predicted"/>
<reference evidence="2 3" key="1">
    <citation type="journal article" date="2012" name="J. Bacteriol.">
        <title>Genome annotation of five Mycoplasma canis strains.</title>
        <authorList>
            <person name="Brown D.R."/>
            <person name="May M."/>
            <person name="Michaels D.L."/>
            <person name="Barbet A.F."/>
        </authorList>
    </citation>
    <scope>NUCLEOTIDE SEQUENCE [LARGE SCALE GENOMIC DNA]</scope>
    <source>
        <strain evidence="2 3">UFG4</strain>
    </source>
</reference>
<comment type="caution">
    <text evidence="2">The sequence shown here is derived from an EMBL/GenBank/DDBJ whole genome shotgun (WGS) entry which is preliminary data.</text>
</comment>
<gene>
    <name evidence="2" type="ORF">MCANUFG4_00948</name>
</gene>
<name>I1A6N7_9BACT</name>
<dbReference type="InterPro" id="IPR043100">
    <property type="entry name" value="CypI_dom_II"/>
</dbReference>
<dbReference type="InterPro" id="IPR043099">
    <property type="entry name" value="CypI_dom_I"/>
</dbReference>
<dbReference type="Proteomes" id="UP000006229">
    <property type="component" value="Unassembled WGS sequence"/>
</dbReference>
<evidence type="ECO:0000313" key="2">
    <source>
        <dbReference type="EMBL" id="EIE42158.1"/>
    </source>
</evidence>
<dbReference type="PROSITE" id="PS51257">
    <property type="entry name" value="PROKAR_LIPOPROTEIN"/>
    <property type="match status" value="1"/>
</dbReference>
<sequence>MLKKFLKGMLLVSSASMATIATISCSNKEQKNIIKVKLSNNLKENQIPVFEDKINTLIRKKGGDFVIKLTVEGDNDSYERNVSDLLSGKQDLVFTSSGKILSKKEELKRGNISLGIQTLTKMFKGTNDNTEKYIHGLESDPLRIIAKEEQKLFGRIPRDKWNDKEKGNSYSDSEYIYKDFYTDKLTEFYRGIIFIIANDEDTENIIKAWESKDLEKFLSYGYVHSLDKESGSKYILPQALLKKHFGNKFVSFLDLIDKEKSPFKGDKKPIKNNKVNLKDKKIFFDAEGLYSWTKFKDIVNDPFSISTERPGQKFTFLTVTDVLPYNIGLYNSKISKENIKIFSESLNDLAKNKEDLWGPAAGFHGYKFIEDEDKIFETIENTLG</sequence>
<dbReference type="NCBIfam" id="NF045838">
    <property type="entry name" value="MG289_thiam_LP"/>
    <property type="match status" value="1"/>
</dbReference>
<keyword evidence="3" id="KW-1185">Reference proteome</keyword>
<dbReference type="AlphaFoldDB" id="I1A6N7"/>
<organism evidence="2 3">
    <name type="scientific">Mycoplasmopsis canis UFG4</name>
    <dbReference type="NCBI Taxonomy" id="1131455"/>
    <lineage>
        <taxon>Bacteria</taxon>
        <taxon>Bacillati</taxon>
        <taxon>Mycoplasmatota</taxon>
        <taxon>Mycoplasmoidales</taxon>
        <taxon>Metamycoplasmataceae</taxon>
        <taxon>Mycoplasmopsis</taxon>
    </lineage>
</organism>
<dbReference type="Gene3D" id="3.40.190.190">
    <property type="entry name" value="CypI, domain 2"/>
    <property type="match status" value="1"/>
</dbReference>
<dbReference type="Gene3D" id="3.40.190.180">
    <property type="entry name" value="Cypl, domain I"/>
    <property type="match status" value="1"/>
</dbReference>
<keyword evidence="1" id="KW-0732">Signal</keyword>
<evidence type="ECO:0000313" key="3">
    <source>
        <dbReference type="Proteomes" id="UP000006229"/>
    </source>
</evidence>
<dbReference type="EMBL" id="AJFU01000004">
    <property type="protein sequence ID" value="EIE42158.1"/>
    <property type="molecule type" value="Genomic_DNA"/>
</dbReference>
<accession>I1A6N7</accession>
<evidence type="ECO:0000256" key="1">
    <source>
        <dbReference type="SAM" id="SignalP"/>
    </source>
</evidence>
<dbReference type="PATRIC" id="fig|1131455.3.peg.194"/>